<accession>A0AAP0L2W3</accession>
<dbReference type="AlphaFoldDB" id="A0AAP0L2W3"/>
<dbReference type="EMBL" id="JBBNAF010000002">
    <property type="protein sequence ID" value="KAK9162334.1"/>
    <property type="molecule type" value="Genomic_DNA"/>
</dbReference>
<evidence type="ECO:0000313" key="2">
    <source>
        <dbReference type="EMBL" id="KAK9162334.1"/>
    </source>
</evidence>
<dbReference type="Pfam" id="PF23752">
    <property type="entry name" value="Beta-prop_WDR11_2nd"/>
    <property type="match status" value="1"/>
</dbReference>
<protein>
    <recommendedName>
        <fullName evidence="1">WDR11 second beta-propeller domain-containing protein</fullName>
    </recommendedName>
</protein>
<evidence type="ECO:0000313" key="3">
    <source>
        <dbReference type="Proteomes" id="UP001420932"/>
    </source>
</evidence>
<reference evidence="2 3" key="1">
    <citation type="submission" date="2024-01" db="EMBL/GenBank/DDBJ databases">
        <title>Genome assemblies of Stephania.</title>
        <authorList>
            <person name="Yang L."/>
        </authorList>
    </citation>
    <scope>NUCLEOTIDE SEQUENCE [LARGE SCALE GENOMIC DNA]</scope>
    <source>
        <strain evidence="2">YNDBR</strain>
        <tissue evidence="2">Leaf</tissue>
    </source>
</reference>
<evidence type="ECO:0000259" key="1">
    <source>
        <dbReference type="Pfam" id="PF23752"/>
    </source>
</evidence>
<gene>
    <name evidence="2" type="ORF">Syun_003236</name>
</gene>
<dbReference type="InterPro" id="IPR057853">
    <property type="entry name" value="Beta-prop_WDR11_2nd"/>
</dbReference>
<comment type="caution">
    <text evidence="2">The sequence shown here is derived from an EMBL/GenBank/DDBJ whole genome shotgun (WGS) entry which is preliminary data.</text>
</comment>
<organism evidence="2 3">
    <name type="scientific">Stephania yunnanensis</name>
    <dbReference type="NCBI Taxonomy" id="152371"/>
    <lineage>
        <taxon>Eukaryota</taxon>
        <taxon>Viridiplantae</taxon>
        <taxon>Streptophyta</taxon>
        <taxon>Embryophyta</taxon>
        <taxon>Tracheophyta</taxon>
        <taxon>Spermatophyta</taxon>
        <taxon>Magnoliopsida</taxon>
        <taxon>Ranunculales</taxon>
        <taxon>Menispermaceae</taxon>
        <taxon>Menispermoideae</taxon>
        <taxon>Cissampelideae</taxon>
        <taxon>Stephania</taxon>
    </lineage>
</organism>
<proteinExistence type="predicted"/>
<dbReference type="Proteomes" id="UP001420932">
    <property type="component" value="Unassembled WGS sequence"/>
</dbReference>
<sequence length="169" mass="18241">MLIGFRCKFNHPKDKLNSLGAEVDISLLPERPSKPPCSVRLGFTSCAPCKVQPYGCGVGVGVGVGVGFLSFKAFHISWLPKLCSVQGCLGDCYMIVSLIDVIIVSANAVAVSFCVHNGIVSGLRWLGNLRLVSFSYTQFDALMVVRGVSSFSNCVEKKIKKVLLTLKPK</sequence>
<feature type="domain" description="WDR11 second beta-propeller" evidence="1">
    <location>
        <begin position="98"/>
        <end position="140"/>
    </location>
</feature>
<keyword evidence="3" id="KW-1185">Reference proteome</keyword>
<name>A0AAP0L2W3_9MAGN</name>